<evidence type="ECO:0000256" key="2">
    <source>
        <dbReference type="SAM" id="SignalP"/>
    </source>
</evidence>
<organism evidence="3">
    <name type="scientific">Amphora coffeiformis</name>
    <dbReference type="NCBI Taxonomy" id="265554"/>
    <lineage>
        <taxon>Eukaryota</taxon>
        <taxon>Sar</taxon>
        <taxon>Stramenopiles</taxon>
        <taxon>Ochrophyta</taxon>
        <taxon>Bacillariophyta</taxon>
        <taxon>Bacillariophyceae</taxon>
        <taxon>Bacillariophycidae</taxon>
        <taxon>Thalassiophysales</taxon>
        <taxon>Catenulaceae</taxon>
        <taxon>Amphora</taxon>
    </lineage>
</organism>
<feature type="coiled-coil region" evidence="1">
    <location>
        <begin position="29"/>
        <end position="85"/>
    </location>
</feature>
<reference evidence="3" key="1">
    <citation type="submission" date="2021-01" db="EMBL/GenBank/DDBJ databases">
        <authorList>
            <person name="Corre E."/>
            <person name="Pelletier E."/>
            <person name="Niang G."/>
            <person name="Scheremetjew M."/>
            <person name="Finn R."/>
            <person name="Kale V."/>
            <person name="Holt S."/>
            <person name="Cochrane G."/>
            <person name="Meng A."/>
            <person name="Brown T."/>
            <person name="Cohen L."/>
        </authorList>
    </citation>
    <scope>NUCLEOTIDE SEQUENCE</scope>
    <source>
        <strain evidence="3">CCMP127</strain>
    </source>
</reference>
<accession>A0A7S3P8E3</accession>
<evidence type="ECO:0000256" key="1">
    <source>
        <dbReference type="SAM" id="Coils"/>
    </source>
</evidence>
<name>A0A7S3P8E3_9STRA</name>
<sequence length="114" mass="13773">MNRFLLLLLAVLALSTFAFDETSTREEILESRRRRKVQLEAMLHDAEERLEQHKSGKKMLTDDEIKALEKKADIFTRKLETMRDDLDDREIERIMAREKLRNERLSERRKRDEL</sequence>
<feature type="signal peptide" evidence="2">
    <location>
        <begin position="1"/>
        <end position="18"/>
    </location>
</feature>
<dbReference type="EMBL" id="HBIM01014861">
    <property type="protein sequence ID" value="CAE0414552.1"/>
    <property type="molecule type" value="Transcribed_RNA"/>
</dbReference>
<gene>
    <name evidence="3" type="ORF">ACOF00016_LOCUS11784</name>
</gene>
<proteinExistence type="predicted"/>
<dbReference type="AlphaFoldDB" id="A0A7S3P8E3"/>
<protein>
    <submittedName>
        <fullName evidence="3">Uncharacterized protein</fullName>
    </submittedName>
</protein>
<feature type="chain" id="PRO_5031560499" evidence="2">
    <location>
        <begin position="19"/>
        <end position="114"/>
    </location>
</feature>
<keyword evidence="1" id="KW-0175">Coiled coil</keyword>
<evidence type="ECO:0000313" key="3">
    <source>
        <dbReference type="EMBL" id="CAE0414552.1"/>
    </source>
</evidence>
<keyword evidence="2" id="KW-0732">Signal</keyword>